<feature type="compositionally biased region" description="Polar residues" evidence="1">
    <location>
        <begin position="66"/>
        <end position="76"/>
    </location>
</feature>
<feature type="region of interest" description="Disordered" evidence="1">
    <location>
        <begin position="50"/>
        <end position="76"/>
    </location>
</feature>
<sequence length="76" mass="8118">MENTLEGRRIRSLHAGGRNPGIGPDLDGMDDVHPENVLLVVGNLVFRASDSRPPVGLGSMPDATKYPSSTHGVRAR</sequence>
<dbReference type="EMBL" id="BMAU01021193">
    <property type="protein sequence ID" value="GFX96686.1"/>
    <property type="molecule type" value="Genomic_DNA"/>
</dbReference>
<dbReference type="Proteomes" id="UP000887159">
    <property type="component" value="Unassembled WGS sequence"/>
</dbReference>
<evidence type="ECO:0000313" key="3">
    <source>
        <dbReference type="Proteomes" id="UP000887159"/>
    </source>
</evidence>
<reference evidence="2" key="1">
    <citation type="submission" date="2020-08" db="EMBL/GenBank/DDBJ databases">
        <title>Multicomponent nature underlies the extraordinary mechanical properties of spider dragline silk.</title>
        <authorList>
            <person name="Kono N."/>
            <person name="Nakamura H."/>
            <person name="Mori M."/>
            <person name="Yoshida Y."/>
            <person name="Ohtoshi R."/>
            <person name="Malay A.D."/>
            <person name="Moran D.A.P."/>
            <person name="Tomita M."/>
            <person name="Numata K."/>
            <person name="Arakawa K."/>
        </authorList>
    </citation>
    <scope>NUCLEOTIDE SEQUENCE</scope>
</reference>
<organism evidence="2 3">
    <name type="scientific">Trichonephila clavipes</name>
    <name type="common">Golden silk orbweaver</name>
    <name type="synonym">Nephila clavipes</name>
    <dbReference type="NCBI Taxonomy" id="2585209"/>
    <lineage>
        <taxon>Eukaryota</taxon>
        <taxon>Metazoa</taxon>
        <taxon>Ecdysozoa</taxon>
        <taxon>Arthropoda</taxon>
        <taxon>Chelicerata</taxon>
        <taxon>Arachnida</taxon>
        <taxon>Araneae</taxon>
        <taxon>Araneomorphae</taxon>
        <taxon>Entelegynae</taxon>
        <taxon>Araneoidea</taxon>
        <taxon>Nephilidae</taxon>
        <taxon>Trichonephila</taxon>
    </lineage>
</organism>
<proteinExistence type="predicted"/>
<comment type="caution">
    <text evidence="2">The sequence shown here is derived from an EMBL/GenBank/DDBJ whole genome shotgun (WGS) entry which is preliminary data.</text>
</comment>
<feature type="region of interest" description="Disordered" evidence="1">
    <location>
        <begin position="1"/>
        <end position="29"/>
    </location>
</feature>
<dbReference type="AlphaFoldDB" id="A0A8X6RJX1"/>
<evidence type="ECO:0000256" key="1">
    <source>
        <dbReference type="SAM" id="MobiDB-lite"/>
    </source>
</evidence>
<evidence type="ECO:0000313" key="2">
    <source>
        <dbReference type="EMBL" id="GFX96686.1"/>
    </source>
</evidence>
<accession>A0A8X6RJX1</accession>
<name>A0A8X6RJX1_TRICX</name>
<keyword evidence="3" id="KW-1185">Reference proteome</keyword>
<protein>
    <submittedName>
        <fullName evidence="2">Uncharacterized protein</fullName>
    </submittedName>
</protein>
<gene>
    <name evidence="2" type="ORF">TNCV_244731</name>
</gene>